<dbReference type="Gramene" id="TKW36287">
    <property type="protein sequence ID" value="TKW36287"/>
    <property type="gene ID" value="SEVIR_2G430966v2"/>
</dbReference>
<keyword evidence="1" id="KW-0472">Membrane</keyword>
<protein>
    <submittedName>
        <fullName evidence="2">Uncharacterized protein</fullName>
    </submittedName>
</protein>
<name>A0A4U6WEK4_SETVI</name>
<keyword evidence="1" id="KW-0812">Transmembrane</keyword>
<keyword evidence="3" id="KW-1185">Reference proteome</keyword>
<reference evidence="2" key="1">
    <citation type="submission" date="2019-03" db="EMBL/GenBank/DDBJ databases">
        <title>WGS assembly of Setaria viridis.</title>
        <authorList>
            <person name="Huang P."/>
            <person name="Jenkins J."/>
            <person name="Grimwood J."/>
            <person name="Barry K."/>
            <person name="Healey A."/>
            <person name="Mamidi S."/>
            <person name="Sreedasyam A."/>
            <person name="Shu S."/>
            <person name="Feldman M."/>
            <person name="Wu J."/>
            <person name="Yu Y."/>
            <person name="Chen C."/>
            <person name="Johnson J."/>
            <person name="Rokhsar D."/>
            <person name="Baxter I."/>
            <person name="Schmutz J."/>
            <person name="Brutnell T."/>
            <person name="Kellogg E."/>
        </authorList>
    </citation>
    <scope>NUCLEOTIDE SEQUENCE [LARGE SCALE GENOMIC DNA]</scope>
</reference>
<feature type="transmembrane region" description="Helical" evidence="1">
    <location>
        <begin position="67"/>
        <end position="91"/>
    </location>
</feature>
<dbReference type="EMBL" id="CM016553">
    <property type="protein sequence ID" value="TKW36287.1"/>
    <property type="molecule type" value="Genomic_DNA"/>
</dbReference>
<dbReference type="Proteomes" id="UP000298652">
    <property type="component" value="Chromosome 2"/>
</dbReference>
<accession>A0A4U6WEK4</accession>
<evidence type="ECO:0000256" key="1">
    <source>
        <dbReference type="SAM" id="Phobius"/>
    </source>
</evidence>
<sequence length="108" mass="12083">MVVIQMPHQVRASGTGPCRLRQGGPGGPFPDRVCCCRFPSESFGDSVHDKETTNQGDSTLKVDACRLVSLVTVIWCRFLFLFNSACIGVMAKHERERRKEQMQSFCTT</sequence>
<dbReference type="AlphaFoldDB" id="A0A4U6WEK4"/>
<evidence type="ECO:0000313" key="2">
    <source>
        <dbReference type="EMBL" id="TKW36287.1"/>
    </source>
</evidence>
<proteinExistence type="predicted"/>
<evidence type="ECO:0000313" key="3">
    <source>
        <dbReference type="Proteomes" id="UP000298652"/>
    </source>
</evidence>
<keyword evidence="1" id="KW-1133">Transmembrane helix</keyword>
<organism evidence="2 3">
    <name type="scientific">Setaria viridis</name>
    <name type="common">Green bristlegrass</name>
    <name type="synonym">Setaria italica subsp. viridis</name>
    <dbReference type="NCBI Taxonomy" id="4556"/>
    <lineage>
        <taxon>Eukaryota</taxon>
        <taxon>Viridiplantae</taxon>
        <taxon>Streptophyta</taxon>
        <taxon>Embryophyta</taxon>
        <taxon>Tracheophyta</taxon>
        <taxon>Spermatophyta</taxon>
        <taxon>Magnoliopsida</taxon>
        <taxon>Liliopsida</taxon>
        <taxon>Poales</taxon>
        <taxon>Poaceae</taxon>
        <taxon>PACMAD clade</taxon>
        <taxon>Panicoideae</taxon>
        <taxon>Panicodae</taxon>
        <taxon>Paniceae</taxon>
        <taxon>Cenchrinae</taxon>
        <taxon>Setaria</taxon>
    </lineage>
</organism>
<gene>
    <name evidence="2" type="ORF">SEVIR_2G430966v2</name>
</gene>